<keyword evidence="5 9" id="KW-0812">Transmembrane</keyword>
<evidence type="ECO:0000256" key="9">
    <source>
        <dbReference type="HAMAP-Rule" id="MF_01148"/>
    </source>
</evidence>
<evidence type="ECO:0000256" key="7">
    <source>
        <dbReference type="ARBA" id="ARBA00023136"/>
    </source>
</evidence>
<dbReference type="KEGG" id="dps:DP1810"/>
<dbReference type="eggNOG" id="COG0815">
    <property type="taxonomic scope" value="Bacteria"/>
</dbReference>
<dbReference type="UniPathway" id="UPA00666"/>
<dbReference type="Pfam" id="PF00795">
    <property type="entry name" value="CN_hydrolase"/>
    <property type="match status" value="1"/>
</dbReference>
<evidence type="ECO:0000313" key="11">
    <source>
        <dbReference type="EMBL" id="CAG36539.1"/>
    </source>
</evidence>
<comment type="subcellular location">
    <subcellularLocation>
        <location evidence="9">Cell inner membrane</location>
        <topology evidence="9">Multi-pass membrane protein</topology>
    </subcellularLocation>
    <subcellularLocation>
        <location evidence="1">Cell membrane</location>
        <topology evidence="1">Multi-pass membrane protein</topology>
    </subcellularLocation>
</comment>
<feature type="transmembrane region" description="Helical" evidence="9">
    <location>
        <begin position="55"/>
        <end position="76"/>
    </location>
</feature>
<evidence type="ECO:0000256" key="5">
    <source>
        <dbReference type="ARBA" id="ARBA00022692"/>
    </source>
</evidence>
<keyword evidence="12" id="KW-1185">Reference proteome</keyword>
<feature type="transmembrane region" description="Helical" evidence="9">
    <location>
        <begin position="162"/>
        <end position="186"/>
    </location>
</feature>
<feature type="transmembrane region" description="Helical" evidence="9">
    <location>
        <begin position="7"/>
        <end position="24"/>
    </location>
</feature>
<keyword evidence="3 9" id="KW-1003">Cell membrane</keyword>
<dbReference type="GO" id="GO:0005886">
    <property type="term" value="C:plasma membrane"/>
    <property type="evidence" value="ECO:0007669"/>
    <property type="project" value="UniProtKB-SubCell"/>
</dbReference>
<protein>
    <recommendedName>
        <fullName evidence="9">Apolipoprotein N-acyltransferase</fullName>
        <shortName evidence="9">ALP N-acyltransferase</shortName>
        <ecNumber evidence="9">2.3.1.269</ecNumber>
    </recommendedName>
</protein>
<dbReference type="InterPro" id="IPR004563">
    <property type="entry name" value="Apolipo_AcylTrfase"/>
</dbReference>
<dbReference type="NCBIfam" id="TIGR00546">
    <property type="entry name" value="lnt"/>
    <property type="match status" value="1"/>
</dbReference>
<evidence type="ECO:0000256" key="3">
    <source>
        <dbReference type="ARBA" id="ARBA00022475"/>
    </source>
</evidence>
<dbReference type="STRING" id="177439.DP1810"/>
<dbReference type="HOGENOM" id="CLU_019563_1_2_7"/>
<accession>Q6AM86</accession>
<keyword evidence="4 9" id="KW-0808">Transferase</keyword>
<comment type="catalytic activity">
    <reaction evidence="9">
        <text>N-terminal S-1,2-diacyl-sn-glyceryl-L-cysteinyl-[lipoprotein] + a glycerophospholipid = N-acyl-S-1,2-diacyl-sn-glyceryl-L-cysteinyl-[lipoprotein] + a 2-acyl-sn-glycero-3-phospholipid + H(+)</text>
        <dbReference type="Rhea" id="RHEA:48228"/>
        <dbReference type="Rhea" id="RHEA-COMP:14681"/>
        <dbReference type="Rhea" id="RHEA-COMP:14684"/>
        <dbReference type="ChEBI" id="CHEBI:15378"/>
        <dbReference type="ChEBI" id="CHEBI:136912"/>
        <dbReference type="ChEBI" id="CHEBI:140656"/>
        <dbReference type="ChEBI" id="CHEBI:140657"/>
        <dbReference type="ChEBI" id="CHEBI:140660"/>
        <dbReference type="EC" id="2.3.1.269"/>
    </reaction>
</comment>
<dbReference type="Proteomes" id="UP000000602">
    <property type="component" value="Chromosome"/>
</dbReference>
<dbReference type="InterPro" id="IPR003010">
    <property type="entry name" value="C-N_Hydrolase"/>
</dbReference>
<gene>
    <name evidence="9" type="primary">lnt</name>
    <name evidence="11" type="ordered locus">DP1810</name>
</gene>
<evidence type="ECO:0000256" key="4">
    <source>
        <dbReference type="ARBA" id="ARBA00022679"/>
    </source>
</evidence>
<keyword evidence="9" id="KW-0997">Cell inner membrane</keyword>
<evidence type="ECO:0000259" key="10">
    <source>
        <dbReference type="PROSITE" id="PS50263"/>
    </source>
</evidence>
<comment type="function">
    <text evidence="9">Catalyzes the phospholipid dependent N-acylation of the N-terminal cysteine of apolipoprotein, the last step in lipoprotein maturation.</text>
</comment>
<dbReference type="PANTHER" id="PTHR38686:SF1">
    <property type="entry name" value="APOLIPOPROTEIN N-ACYLTRANSFERASE"/>
    <property type="match status" value="1"/>
</dbReference>
<dbReference type="InterPro" id="IPR036526">
    <property type="entry name" value="C-N_Hydrolase_sf"/>
</dbReference>
<evidence type="ECO:0000313" key="12">
    <source>
        <dbReference type="Proteomes" id="UP000000602"/>
    </source>
</evidence>
<dbReference type="GO" id="GO:0016410">
    <property type="term" value="F:N-acyltransferase activity"/>
    <property type="evidence" value="ECO:0007669"/>
    <property type="project" value="UniProtKB-UniRule"/>
</dbReference>
<keyword evidence="7 9" id="KW-0472">Membrane</keyword>
<dbReference type="GO" id="GO:0042158">
    <property type="term" value="P:lipoprotein biosynthetic process"/>
    <property type="evidence" value="ECO:0007669"/>
    <property type="project" value="UniProtKB-UniRule"/>
</dbReference>
<dbReference type="Pfam" id="PF20154">
    <property type="entry name" value="LNT_N"/>
    <property type="match status" value="1"/>
</dbReference>
<name>Q6AM86_DESPS</name>
<dbReference type="OrthoDB" id="9804277at2"/>
<feature type="transmembrane region" description="Helical" evidence="9">
    <location>
        <begin position="82"/>
        <end position="108"/>
    </location>
</feature>
<feature type="transmembrane region" description="Helical" evidence="9">
    <location>
        <begin position="198"/>
        <end position="214"/>
    </location>
</feature>
<sequence>MNICRRSLPYLLSLLTGISLSLAMPGSGGFWPLLPLALIPLFFALQGTGAKQAGACALLAGSVHYMWQLYWIVIVLKQYGGLPLYLALPALAMLALYMSIYLLTFVLVGRTFLTGRAGLWLLPALWVGIDWLRAYLFTGFPWMDLGYGLALTPSLLQFADLFGHHGLTFVIIMLNVSFYQLISFFLRGGRIKRRPISLLTPWLIILALTAYSQLRQKQISLEMAEAKTITVAIVQGNIEQNLKWSVNQTGQTVEKYLGLTEGLFRQNRPEMVVWPETALPFYPEKSIYTQSLQDSVSRYDYALLTGAPWFRIVDQKARDIDYYNSAQLLSRKGFSGSYYKSHLVPFGEYVPFRKYLPFLEPLVVSVGDFTPGRVEKTLDWQNARSGVLICFESVFADISRKWVDSGANVLVNLTNDAWYGRSSAPYHSLAMTAMRAVETRRSIVRSANTGFSAFISPLGTLVQVSPLFSSWVGVEEIPLLEKRTFFVCWGYLFAPLCLLIVGGYLLLYRRKSCQLKRL</sequence>
<feature type="transmembrane region" description="Helical" evidence="9">
    <location>
        <begin position="120"/>
        <end position="142"/>
    </location>
</feature>
<evidence type="ECO:0000256" key="2">
    <source>
        <dbReference type="ARBA" id="ARBA00010065"/>
    </source>
</evidence>
<keyword evidence="11" id="KW-0449">Lipoprotein</keyword>
<dbReference type="PANTHER" id="PTHR38686">
    <property type="entry name" value="APOLIPOPROTEIN N-ACYLTRANSFERASE"/>
    <property type="match status" value="1"/>
</dbReference>
<evidence type="ECO:0000256" key="1">
    <source>
        <dbReference type="ARBA" id="ARBA00004651"/>
    </source>
</evidence>
<feature type="transmembrane region" description="Helical" evidence="9">
    <location>
        <begin position="489"/>
        <end position="508"/>
    </location>
</feature>
<dbReference type="InterPro" id="IPR045378">
    <property type="entry name" value="LNT_N"/>
</dbReference>
<dbReference type="Gene3D" id="3.60.110.10">
    <property type="entry name" value="Carbon-nitrogen hydrolase"/>
    <property type="match status" value="1"/>
</dbReference>
<evidence type="ECO:0000256" key="8">
    <source>
        <dbReference type="ARBA" id="ARBA00023315"/>
    </source>
</evidence>
<reference evidence="12" key="1">
    <citation type="journal article" date="2004" name="Environ. Microbiol.">
        <title>The genome of Desulfotalea psychrophila, a sulfate-reducing bacterium from permanently cold Arctic sediments.</title>
        <authorList>
            <person name="Rabus R."/>
            <person name="Ruepp A."/>
            <person name="Frickey T."/>
            <person name="Rattei T."/>
            <person name="Fartmann B."/>
            <person name="Stark M."/>
            <person name="Bauer M."/>
            <person name="Zibat A."/>
            <person name="Lombardot T."/>
            <person name="Becker I."/>
            <person name="Amann J."/>
            <person name="Gellner K."/>
            <person name="Teeling H."/>
            <person name="Leuschner W.D."/>
            <person name="Gloeckner F.-O."/>
            <person name="Lupas A.N."/>
            <person name="Amann R."/>
            <person name="Klenk H.-P."/>
        </authorList>
    </citation>
    <scope>NUCLEOTIDE SEQUENCE [LARGE SCALE GENOMIC DNA]</scope>
    <source>
        <strain evidence="12">DSM 12343 / LSv54</strain>
    </source>
</reference>
<keyword evidence="6 9" id="KW-1133">Transmembrane helix</keyword>
<comment type="pathway">
    <text evidence="9">Protein modification; lipoprotein biosynthesis (N-acyl transfer).</text>
</comment>
<dbReference type="PROSITE" id="PS50263">
    <property type="entry name" value="CN_HYDROLASE"/>
    <property type="match status" value="1"/>
</dbReference>
<comment type="similarity">
    <text evidence="2 9">Belongs to the CN hydrolase family. Apolipoprotein N-acyltransferase subfamily.</text>
</comment>
<dbReference type="HAMAP" id="MF_01148">
    <property type="entry name" value="Lnt"/>
    <property type="match status" value="1"/>
</dbReference>
<dbReference type="EMBL" id="CR522870">
    <property type="protein sequence ID" value="CAG36539.1"/>
    <property type="molecule type" value="Genomic_DNA"/>
</dbReference>
<organism evidence="11 12">
    <name type="scientific">Desulfotalea psychrophila (strain LSv54 / DSM 12343)</name>
    <dbReference type="NCBI Taxonomy" id="177439"/>
    <lineage>
        <taxon>Bacteria</taxon>
        <taxon>Pseudomonadati</taxon>
        <taxon>Thermodesulfobacteriota</taxon>
        <taxon>Desulfobulbia</taxon>
        <taxon>Desulfobulbales</taxon>
        <taxon>Desulfocapsaceae</taxon>
        <taxon>Desulfotalea</taxon>
    </lineage>
</organism>
<feature type="transmembrane region" description="Helical" evidence="9">
    <location>
        <begin position="30"/>
        <end position="48"/>
    </location>
</feature>
<proteinExistence type="inferred from homology"/>
<keyword evidence="8 9" id="KW-0012">Acyltransferase</keyword>
<dbReference type="AlphaFoldDB" id="Q6AM86"/>
<dbReference type="RefSeq" id="WP_011189051.1">
    <property type="nucleotide sequence ID" value="NC_006138.1"/>
</dbReference>
<dbReference type="EC" id="2.3.1.269" evidence="9"/>
<evidence type="ECO:0000256" key="6">
    <source>
        <dbReference type="ARBA" id="ARBA00022989"/>
    </source>
</evidence>
<dbReference type="CDD" id="cd07571">
    <property type="entry name" value="ALP_N-acyl_transferase"/>
    <property type="match status" value="1"/>
</dbReference>
<dbReference type="SUPFAM" id="SSF56317">
    <property type="entry name" value="Carbon-nitrogen hydrolase"/>
    <property type="match status" value="1"/>
</dbReference>
<feature type="domain" description="CN hydrolase" evidence="10">
    <location>
        <begin position="234"/>
        <end position="479"/>
    </location>
</feature>